<proteinExistence type="predicted"/>
<name>A0ACC2U894_9FUNG</name>
<protein>
    <submittedName>
        <fullName evidence="1">Uncharacterized protein</fullName>
    </submittedName>
</protein>
<dbReference type="EMBL" id="QTSX02001061">
    <property type="protein sequence ID" value="KAJ9083259.1"/>
    <property type="molecule type" value="Genomic_DNA"/>
</dbReference>
<accession>A0ACC2U894</accession>
<sequence>MNKVKVHYSSFSATALKFRGSVIGHVLPKVIFFLCWSSLIFVLNTYVLRDKLRIEVSLITLLGLVISLLLVFRTNTAYDRYWEGRRLWSDLSMAVRSISRIIWVHVDEQDGRFSLELKRRVVNLLVAYAFACKHHLRGEVDPNHPELQAYLSHVPDFFMEPPLEPSEK</sequence>
<gene>
    <name evidence="1" type="ORF">DSO57_1036452</name>
</gene>
<evidence type="ECO:0000313" key="1">
    <source>
        <dbReference type="EMBL" id="KAJ9083259.1"/>
    </source>
</evidence>
<reference evidence="1" key="1">
    <citation type="submission" date="2022-04" db="EMBL/GenBank/DDBJ databases">
        <title>Genome of the entomopathogenic fungus Entomophthora muscae.</title>
        <authorList>
            <person name="Elya C."/>
            <person name="Lovett B.R."/>
            <person name="Lee E."/>
            <person name="Macias A.M."/>
            <person name="Hajek A.E."/>
            <person name="De Bivort B.L."/>
            <person name="Kasson M.T."/>
            <person name="De Fine Licht H.H."/>
            <person name="Stajich J.E."/>
        </authorList>
    </citation>
    <scope>NUCLEOTIDE SEQUENCE</scope>
    <source>
        <strain evidence="1">Berkeley</strain>
    </source>
</reference>
<comment type="caution">
    <text evidence="1">The sequence shown here is derived from an EMBL/GenBank/DDBJ whole genome shotgun (WGS) entry which is preliminary data.</text>
</comment>
<organism evidence="1 2">
    <name type="scientific">Entomophthora muscae</name>
    <dbReference type="NCBI Taxonomy" id="34485"/>
    <lineage>
        <taxon>Eukaryota</taxon>
        <taxon>Fungi</taxon>
        <taxon>Fungi incertae sedis</taxon>
        <taxon>Zoopagomycota</taxon>
        <taxon>Entomophthoromycotina</taxon>
        <taxon>Entomophthoromycetes</taxon>
        <taxon>Entomophthorales</taxon>
        <taxon>Entomophthoraceae</taxon>
        <taxon>Entomophthora</taxon>
    </lineage>
</organism>
<dbReference type="Proteomes" id="UP001165960">
    <property type="component" value="Unassembled WGS sequence"/>
</dbReference>
<keyword evidence="2" id="KW-1185">Reference proteome</keyword>
<evidence type="ECO:0000313" key="2">
    <source>
        <dbReference type="Proteomes" id="UP001165960"/>
    </source>
</evidence>